<gene>
    <name evidence="2" type="ORF">ACFSCY_38855</name>
</gene>
<feature type="region of interest" description="Disordered" evidence="1">
    <location>
        <begin position="1"/>
        <end position="26"/>
    </location>
</feature>
<comment type="caution">
    <text evidence="2">The sequence shown here is derived from an EMBL/GenBank/DDBJ whole genome shotgun (WGS) entry which is preliminary data.</text>
</comment>
<dbReference type="EMBL" id="JBHUCP010000064">
    <property type="protein sequence ID" value="MFD1535378.1"/>
    <property type="molecule type" value="Genomic_DNA"/>
</dbReference>
<evidence type="ECO:0000256" key="1">
    <source>
        <dbReference type="SAM" id="MobiDB-lite"/>
    </source>
</evidence>
<accession>A0ABW4FZ18</accession>
<proteinExistence type="predicted"/>
<protein>
    <submittedName>
        <fullName evidence="2">Uncharacterized protein</fullName>
    </submittedName>
</protein>
<organism evidence="2 3">
    <name type="scientific">Pseudonocardia aurantiaca</name>
    <dbReference type="NCBI Taxonomy" id="75290"/>
    <lineage>
        <taxon>Bacteria</taxon>
        <taxon>Bacillati</taxon>
        <taxon>Actinomycetota</taxon>
        <taxon>Actinomycetes</taxon>
        <taxon>Pseudonocardiales</taxon>
        <taxon>Pseudonocardiaceae</taxon>
        <taxon>Pseudonocardia</taxon>
    </lineage>
</organism>
<evidence type="ECO:0000313" key="3">
    <source>
        <dbReference type="Proteomes" id="UP001597145"/>
    </source>
</evidence>
<sequence length="80" mass="9137">MSGWPPGTRLILRKERPHPGAQLRTTDADGMRLTGFLLGNQVELNRYLELAETLISTVAGVDEFCITNVMWHREQQRTRS</sequence>
<keyword evidence="3" id="KW-1185">Reference proteome</keyword>
<dbReference type="RefSeq" id="WP_343969224.1">
    <property type="nucleotide sequence ID" value="NZ_BAAAJG010000001.1"/>
</dbReference>
<reference evidence="3" key="1">
    <citation type="journal article" date="2019" name="Int. J. Syst. Evol. Microbiol.">
        <title>The Global Catalogue of Microorganisms (GCM) 10K type strain sequencing project: providing services to taxonomists for standard genome sequencing and annotation.</title>
        <authorList>
            <consortium name="The Broad Institute Genomics Platform"/>
            <consortium name="The Broad Institute Genome Sequencing Center for Infectious Disease"/>
            <person name="Wu L."/>
            <person name="Ma J."/>
        </authorList>
    </citation>
    <scope>NUCLEOTIDE SEQUENCE [LARGE SCALE GENOMIC DNA]</scope>
    <source>
        <strain evidence="3">JCM 12165</strain>
    </source>
</reference>
<evidence type="ECO:0000313" key="2">
    <source>
        <dbReference type="EMBL" id="MFD1535378.1"/>
    </source>
</evidence>
<dbReference type="Proteomes" id="UP001597145">
    <property type="component" value="Unassembled WGS sequence"/>
</dbReference>
<name>A0ABW4FZ18_9PSEU</name>